<comment type="subunit">
    <text evidence="2">Interacts transiently with the RNA polymerase catalytic core formed by RpoA, RpoB, RpoC and RpoZ (2 alpha, 1 beta, 1 beta' and 1 omega subunit) to form the RNA polymerase holoenzyme that can initiate transcription.</text>
</comment>
<dbReference type="InterPro" id="IPR013324">
    <property type="entry name" value="RNA_pol_sigma_r3/r4-like"/>
</dbReference>
<dbReference type="Pfam" id="PF08281">
    <property type="entry name" value="Sigma70_r4_2"/>
    <property type="match status" value="1"/>
</dbReference>
<dbReference type="NCBIfam" id="TIGR02957">
    <property type="entry name" value="SigX4"/>
    <property type="match status" value="1"/>
</dbReference>
<dbReference type="EMBL" id="CP034550">
    <property type="protein sequence ID" value="QFZ20683.1"/>
    <property type="molecule type" value="Genomic_DNA"/>
</dbReference>
<dbReference type="Gene3D" id="1.10.1740.10">
    <property type="match status" value="1"/>
</dbReference>
<evidence type="ECO:0000259" key="6">
    <source>
        <dbReference type="Pfam" id="PF04542"/>
    </source>
</evidence>
<evidence type="ECO:0000313" key="9">
    <source>
        <dbReference type="Proteomes" id="UP000325787"/>
    </source>
</evidence>
<dbReference type="GO" id="GO:0006352">
    <property type="term" value="P:DNA-templated transcription initiation"/>
    <property type="evidence" value="ECO:0007669"/>
    <property type="project" value="InterPro"/>
</dbReference>
<dbReference type="Gene3D" id="1.10.10.10">
    <property type="entry name" value="Winged helix-like DNA-binding domain superfamily/Winged helix DNA-binding domain"/>
    <property type="match status" value="1"/>
</dbReference>
<dbReference type="GO" id="GO:0003677">
    <property type="term" value="F:DNA binding"/>
    <property type="evidence" value="ECO:0007669"/>
    <property type="project" value="InterPro"/>
</dbReference>
<dbReference type="PANTHER" id="PTHR30173">
    <property type="entry name" value="SIGMA 19 FACTOR"/>
    <property type="match status" value="1"/>
</dbReference>
<feature type="domain" description="RNA polymerase sigma-70 region 2" evidence="6">
    <location>
        <begin position="11"/>
        <end position="74"/>
    </location>
</feature>
<evidence type="ECO:0000259" key="7">
    <source>
        <dbReference type="Pfam" id="PF08281"/>
    </source>
</evidence>
<feature type="domain" description="RNA polymerase sigma factor 70 region 4 type 2" evidence="7">
    <location>
        <begin position="110"/>
        <end position="162"/>
    </location>
</feature>
<dbReference type="InterPro" id="IPR052704">
    <property type="entry name" value="ECF_Sigma-70_Domain"/>
</dbReference>
<evidence type="ECO:0000256" key="3">
    <source>
        <dbReference type="ARBA" id="ARBA00023015"/>
    </source>
</evidence>
<dbReference type="PANTHER" id="PTHR30173:SF36">
    <property type="entry name" value="ECF RNA POLYMERASE SIGMA FACTOR SIGJ"/>
    <property type="match status" value="1"/>
</dbReference>
<evidence type="ECO:0000256" key="5">
    <source>
        <dbReference type="ARBA" id="ARBA00023163"/>
    </source>
</evidence>
<dbReference type="GO" id="GO:0016987">
    <property type="term" value="F:sigma factor activity"/>
    <property type="evidence" value="ECO:0007669"/>
    <property type="project" value="UniProtKB-KW"/>
</dbReference>
<dbReference type="InterPro" id="IPR013249">
    <property type="entry name" value="RNA_pol_sigma70_r4_t2"/>
</dbReference>
<dbReference type="KEGG" id="ssyi:EKG83_27705"/>
<dbReference type="SUPFAM" id="SSF88659">
    <property type="entry name" value="Sigma3 and sigma4 domains of RNA polymerase sigma factors"/>
    <property type="match status" value="1"/>
</dbReference>
<dbReference type="InterPro" id="IPR032710">
    <property type="entry name" value="NTF2-like_dom_sf"/>
</dbReference>
<dbReference type="RefSeq" id="WP_033428925.1">
    <property type="nucleotide sequence ID" value="NZ_CP034550.1"/>
</dbReference>
<reference evidence="9" key="1">
    <citation type="journal article" date="2021" name="Curr. Microbiol.">
        <title>Complete genome of nocamycin-producing strain Saccharothrix syringae NRRL B-16468 reveals the biosynthetic potential for secondary metabolites.</title>
        <authorList>
            <person name="Mo X."/>
            <person name="Yang S."/>
        </authorList>
    </citation>
    <scope>NUCLEOTIDE SEQUENCE [LARGE SCALE GENOMIC DNA]</scope>
    <source>
        <strain evidence="9">ATCC 51364 / DSM 43886 / JCM 6844 / KCTC 9398 / NBRC 14523 / NRRL B-16468 / INA 2240</strain>
    </source>
</reference>
<protein>
    <submittedName>
        <fullName evidence="8">RNA polymerase sigma-70 factor</fullName>
    </submittedName>
</protein>
<keyword evidence="3" id="KW-0805">Transcription regulation</keyword>
<sequence>MADTPDSATEFEQQRPRLFALAYRLLGSAAEAEDVVQDTYLRWSAVDREYVATPGAWLAKVLTNLCLNRLTSARNLRERYVGPWLPEPVLTDTAPLGPMEVAEQRESVSLALLVLLERLTPAERAVFVLREAFGYTHRGIAEVLNVSEASSQQLYRRARAHLDRSRRRFEPDPAQGALIARRFFSAARTGNLVELERVLAADVVSWADGGGKVTAARRLVRGAPEVARYLAGWMAGSLPGLEIAIREVNGEPAILAVSAGRLWGVMVLEMMAGRIAALRTVVNPDKLAFADSQLCTTA</sequence>
<dbReference type="Gene3D" id="3.10.450.50">
    <property type="match status" value="1"/>
</dbReference>
<dbReference type="InterPro" id="IPR014284">
    <property type="entry name" value="RNA_pol_sigma-70_dom"/>
</dbReference>
<keyword evidence="5" id="KW-0804">Transcription</keyword>
<dbReference type="InterPro" id="IPR036388">
    <property type="entry name" value="WH-like_DNA-bd_sf"/>
</dbReference>
<evidence type="ECO:0000256" key="4">
    <source>
        <dbReference type="ARBA" id="ARBA00023082"/>
    </source>
</evidence>
<dbReference type="Pfam" id="PF04542">
    <property type="entry name" value="Sigma70_r2"/>
    <property type="match status" value="1"/>
</dbReference>
<dbReference type="Proteomes" id="UP000325787">
    <property type="component" value="Chromosome"/>
</dbReference>
<dbReference type="SUPFAM" id="SSF88946">
    <property type="entry name" value="Sigma2 domain of RNA polymerase sigma factors"/>
    <property type="match status" value="1"/>
</dbReference>
<keyword evidence="9" id="KW-1185">Reference proteome</keyword>
<evidence type="ECO:0000256" key="1">
    <source>
        <dbReference type="ARBA" id="ARBA00010641"/>
    </source>
</evidence>
<dbReference type="NCBIfam" id="NF007214">
    <property type="entry name" value="PRK09636.1"/>
    <property type="match status" value="1"/>
</dbReference>
<evidence type="ECO:0000256" key="2">
    <source>
        <dbReference type="ARBA" id="ARBA00011344"/>
    </source>
</evidence>
<accession>A0A5Q0H3R9</accession>
<proteinExistence type="inferred from homology"/>
<gene>
    <name evidence="8" type="ORF">EKG83_27705</name>
</gene>
<comment type="similarity">
    <text evidence="1">Belongs to the sigma-70 factor family. ECF subfamily.</text>
</comment>
<evidence type="ECO:0000313" key="8">
    <source>
        <dbReference type="EMBL" id="QFZ20683.1"/>
    </source>
</evidence>
<dbReference type="InterPro" id="IPR013325">
    <property type="entry name" value="RNA_pol_sigma_r2"/>
</dbReference>
<dbReference type="InterPro" id="IPR007627">
    <property type="entry name" value="RNA_pol_sigma70_r2"/>
</dbReference>
<dbReference type="InterPro" id="IPR014303">
    <property type="entry name" value="RNA_pol_sigma-70_ECF"/>
</dbReference>
<keyword evidence="4" id="KW-0731">Sigma factor</keyword>
<dbReference type="OrthoDB" id="6689546at2"/>
<organism evidence="8 9">
    <name type="scientific">Saccharothrix syringae</name>
    <name type="common">Nocardiopsis syringae</name>
    <dbReference type="NCBI Taxonomy" id="103733"/>
    <lineage>
        <taxon>Bacteria</taxon>
        <taxon>Bacillati</taxon>
        <taxon>Actinomycetota</taxon>
        <taxon>Actinomycetes</taxon>
        <taxon>Pseudonocardiales</taxon>
        <taxon>Pseudonocardiaceae</taxon>
        <taxon>Saccharothrix</taxon>
    </lineage>
</organism>
<dbReference type="AlphaFoldDB" id="A0A5Q0H3R9"/>
<name>A0A5Q0H3R9_SACSY</name>
<dbReference type="SUPFAM" id="SSF54427">
    <property type="entry name" value="NTF2-like"/>
    <property type="match status" value="1"/>
</dbReference>
<dbReference type="NCBIfam" id="TIGR02937">
    <property type="entry name" value="sigma70-ECF"/>
    <property type="match status" value="1"/>
</dbReference>